<evidence type="ECO:0000256" key="4">
    <source>
        <dbReference type="ARBA" id="ARBA00013638"/>
    </source>
</evidence>
<keyword evidence="11" id="KW-0539">Nucleus</keyword>
<gene>
    <name evidence="16" type="ORF">HCN44_006120</name>
</gene>
<dbReference type="GO" id="GO:0035282">
    <property type="term" value="P:segmentation"/>
    <property type="evidence" value="ECO:0007669"/>
    <property type="project" value="UniProtKB-KW"/>
</dbReference>
<dbReference type="InterPro" id="IPR013087">
    <property type="entry name" value="Znf_C2H2_type"/>
</dbReference>
<dbReference type="PANTHER" id="PTHR14003:SF23">
    <property type="entry name" value="ZINC FINGER PROTEIN 143"/>
    <property type="match status" value="1"/>
</dbReference>
<dbReference type="GO" id="GO:0000978">
    <property type="term" value="F:RNA polymerase II cis-regulatory region sequence-specific DNA binding"/>
    <property type="evidence" value="ECO:0007669"/>
    <property type="project" value="TreeGrafter"/>
</dbReference>
<dbReference type="OrthoDB" id="6077919at2759"/>
<comment type="function">
    <text evidence="1">Gap class segmentation protein that controls development of head structures.</text>
</comment>
<feature type="domain" description="C2H2-type" evidence="15">
    <location>
        <begin position="210"/>
        <end position="237"/>
    </location>
</feature>
<keyword evidence="5" id="KW-0302">Gap protein</keyword>
<evidence type="ECO:0000259" key="15">
    <source>
        <dbReference type="PROSITE" id="PS50157"/>
    </source>
</evidence>
<proteinExistence type="inferred from homology"/>
<dbReference type="Proteomes" id="UP000639338">
    <property type="component" value="Unassembled WGS sequence"/>
</dbReference>
<sequence length="630" mass="72720">MNKCPNCEKQINLTSSRLIEDNCGHKKCRICLLQEEQGCMTCIRLQNVVDNNESMNNTNSLEVDGQHSNSLNFNEPLTNNDKQNEKKDENTLVTTIKTSKKSPKLNTKKTTDRSHIKTIPGIPESYQCEICKKTFKNKKSQCYHDVCVTGIKPYHCNICNRYFVKKSHFEYHERVHSGFKPFQCQLCSKAFPQKNKLNRHMLSHTHEKKFLCSTCGKRYSKQEDLKSHMFVHSGTLPYTCEICNKTFKIRTNLNRHINIHSSDRPFACHHCNKRFKDKSLLVRHERTHSKERPYSCDHCGSVFISKSELLRHLAIHSDVKPFLCQTCNTSFRRKDNLTRHIRHHHTKGTDNCNNNNTEVDKKSKEVKDKKLAVNTNFKNPKEKLSSIINHNSIDDNKQANLGTKIGEKKIDKNIYQRINAIGNFIPVIRAPGELSNAVPVINGPINLKKFEEMSNSRGLTHLESIPSAAAVQINQRIEEKLYLQNSSPNDSYFFQENSNFQDSHCPIRVVNHQKHSTQITDQRNSSNLNYSSTNKFDSIESQSLTTKINCNYDIDGESSIVKIGDYDKSKKCTILMDEKINDNIIKKDKINIVSSITKKCDNTSYLENDKNIEKSHWRRRTSETLKSFAN</sequence>
<comment type="caution">
    <text evidence="16">The sequence shown here is derived from an EMBL/GenBank/DDBJ whole genome shotgun (WGS) entry which is preliminary data.</text>
</comment>
<keyword evidence="8 13" id="KW-0863">Zinc-finger</keyword>
<dbReference type="SUPFAM" id="SSF57667">
    <property type="entry name" value="beta-beta-alpha zinc fingers"/>
    <property type="match status" value="5"/>
</dbReference>
<evidence type="ECO:0000256" key="10">
    <source>
        <dbReference type="ARBA" id="ARBA00023125"/>
    </source>
</evidence>
<keyword evidence="7" id="KW-0677">Repeat</keyword>
<feature type="domain" description="C2H2-type" evidence="15">
    <location>
        <begin position="294"/>
        <end position="321"/>
    </location>
</feature>
<comment type="subcellular location">
    <subcellularLocation>
        <location evidence="2">Nucleus</location>
    </subcellularLocation>
</comment>
<evidence type="ECO:0000313" key="17">
    <source>
        <dbReference type="Proteomes" id="UP000639338"/>
    </source>
</evidence>
<protein>
    <recommendedName>
        <fullName evidence="4">Protein hunchback</fullName>
    </recommendedName>
    <alternativeName>
        <fullName evidence="12">Zinc finger protein 865</fullName>
    </alternativeName>
</protein>
<dbReference type="GO" id="GO:0005667">
    <property type="term" value="C:transcription regulator complex"/>
    <property type="evidence" value="ECO:0007669"/>
    <property type="project" value="TreeGrafter"/>
</dbReference>
<feature type="domain" description="C2H2-type" evidence="15">
    <location>
        <begin position="266"/>
        <end position="293"/>
    </location>
</feature>
<dbReference type="FunFam" id="3.30.160.60:FF:000446">
    <property type="entry name" value="Zinc finger protein"/>
    <property type="match status" value="1"/>
</dbReference>
<evidence type="ECO:0000256" key="6">
    <source>
        <dbReference type="ARBA" id="ARBA00022723"/>
    </source>
</evidence>
<name>A0A835CVS1_APHGI</name>
<feature type="region of interest" description="Disordered" evidence="14">
    <location>
        <begin position="56"/>
        <end position="90"/>
    </location>
</feature>
<evidence type="ECO:0000256" key="13">
    <source>
        <dbReference type="PROSITE-ProRule" id="PRU00042"/>
    </source>
</evidence>
<evidence type="ECO:0000256" key="1">
    <source>
        <dbReference type="ARBA" id="ARBA00003983"/>
    </source>
</evidence>
<dbReference type="FunFam" id="3.30.160.60:FF:000100">
    <property type="entry name" value="Zinc finger 45-like"/>
    <property type="match status" value="1"/>
</dbReference>
<evidence type="ECO:0000256" key="5">
    <source>
        <dbReference type="ARBA" id="ARBA00022492"/>
    </source>
</evidence>
<evidence type="ECO:0000256" key="8">
    <source>
        <dbReference type="ARBA" id="ARBA00022771"/>
    </source>
</evidence>
<comment type="similarity">
    <text evidence="3">Belongs to the hunchback C2H2-type zinc-finger protein family.</text>
</comment>
<dbReference type="PANTHER" id="PTHR14003">
    <property type="entry name" value="TRANSCRIPTIONAL REPRESSOR PROTEIN YY"/>
    <property type="match status" value="1"/>
</dbReference>
<dbReference type="InterPro" id="IPR036236">
    <property type="entry name" value="Znf_C2H2_sf"/>
</dbReference>
<keyword evidence="6" id="KW-0479">Metal-binding</keyword>
<dbReference type="GO" id="GO:0000785">
    <property type="term" value="C:chromatin"/>
    <property type="evidence" value="ECO:0007669"/>
    <property type="project" value="TreeGrafter"/>
</dbReference>
<organism evidence="16 17">
    <name type="scientific">Aphidius gifuensis</name>
    <name type="common">Parasitoid wasp</name>
    <dbReference type="NCBI Taxonomy" id="684658"/>
    <lineage>
        <taxon>Eukaryota</taxon>
        <taxon>Metazoa</taxon>
        <taxon>Ecdysozoa</taxon>
        <taxon>Arthropoda</taxon>
        <taxon>Hexapoda</taxon>
        <taxon>Insecta</taxon>
        <taxon>Pterygota</taxon>
        <taxon>Neoptera</taxon>
        <taxon>Endopterygota</taxon>
        <taxon>Hymenoptera</taxon>
        <taxon>Apocrita</taxon>
        <taxon>Ichneumonoidea</taxon>
        <taxon>Braconidae</taxon>
        <taxon>Aphidiinae</taxon>
        <taxon>Aphidius</taxon>
    </lineage>
</organism>
<evidence type="ECO:0000313" key="16">
    <source>
        <dbReference type="EMBL" id="KAF7997549.1"/>
    </source>
</evidence>
<keyword evidence="17" id="KW-1185">Reference proteome</keyword>
<evidence type="ECO:0000256" key="11">
    <source>
        <dbReference type="ARBA" id="ARBA00023242"/>
    </source>
</evidence>
<dbReference type="GO" id="GO:0000981">
    <property type="term" value="F:DNA-binding transcription factor activity, RNA polymerase II-specific"/>
    <property type="evidence" value="ECO:0007669"/>
    <property type="project" value="TreeGrafter"/>
</dbReference>
<dbReference type="PROSITE" id="PS00028">
    <property type="entry name" value="ZINC_FINGER_C2H2_1"/>
    <property type="match status" value="7"/>
</dbReference>
<feature type="domain" description="C2H2-type" evidence="15">
    <location>
        <begin position="182"/>
        <end position="209"/>
    </location>
</feature>
<dbReference type="GO" id="GO:0031519">
    <property type="term" value="C:PcG protein complex"/>
    <property type="evidence" value="ECO:0007669"/>
    <property type="project" value="TreeGrafter"/>
</dbReference>
<feature type="domain" description="C2H2-type" evidence="15">
    <location>
        <begin position="126"/>
        <end position="153"/>
    </location>
</feature>
<reference evidence="16 17" key="1">
    <citation type="submission" date="2020-08" db="EMBL/GenBank/DDBJ databases">
        <title>Aphidius gifuensis genome sequencing and assembly.</title>
        <authorList>
            <person name="Du Z."/>
        </authorList>
    </citation>
    <scope>NUCLEOTIDE SEQUENCE [LARGE SCALE GENOMIC DNA]</scope>
    <source>
        <strain evidence="16">YNYX2018</strain>
        <tissue evidence="16">Adults</tissue>
    </source>
</reference>
<evidence type="ECO:0000256" key="3">
    <source>
        <dbReference type="ARBA" id="ARBA00007746"/>
    </source>
</evidence>
<evidence type="ECO:0000256" key="12">
    <source>
        <dbReference type="ARBA" id="ARBA00068876"/>
    </source>
</evidence>
<dbReference type="GO" id="GO:0008270">
    <property type="term" value="F:zinc ion binding"/>
    <property type="evidence" value="ECO:0007669"/>
    <property type="project" value="UniProtKB-KW"/>
</dbReference>
<evidence type="ECO:0000256" key="14">
    <source>
        <dbReference type="SAM" id="MobiDB-lite"/>
    </source>
</evidence>
<dbReference type="Pfam" id="PF00096">
    <property type="entry name" value="zf-C2H2"/>
    <property type="match status" value="6"/>
</dbReference>
<keyword evidence="9" id="KW-0862">Zinc</keyword>
<dbReference type="FunFam" id="3.30.160.60:FF:000145">
    <property type="entry name" value="Zinc finger protein 574"/>
    <property type="match status" value="2"/>
</dbReference>
<accession>A0A835CVS1</accession>
<dbReference type="Gene3D" id="3.30.160.60">
    <property type="entry name" value="Classic Zinc Finger"/>
    <property type="match status" value="7"/>
</dbReference>
<feature type="domain" description="C2H2-type" evidence="15">
    <location>
        <begin position="154"/>
        <end position="181"/>
    </location>
</feature>
<dbReference type="AlphaFoldDB" id="A0A835CVS1"/>
<evidence type="ECO:0000256" key="9">
    <source>
        <dbReference type="ARBA" id="ARBA00022833"/>
    </source>
</evidence>
<feature type="domain" description="C2H2-type" evidence="15">
    <location>
        <begin position="238"/>
        <end position="265"/>
    </location>
</feature>
<feature type="compositionally biased region" description="Polar residues" evidence="14">
    <location>
        <begin position="56"/>
        <end position="78"/>
    </location>
</feature>
<keyword evidence="5" id="KW-0217">Developmental protein</keyword>
<feature type="domain" description="C2H2-type" evidence="15">
    <location>
        <begin position="322"/>
        <end position="350"/>
    </location>
</feature>
<feature type="region of interest" description="Disordered" evidence="14">
    <location>
        <begin position="344"/>
        <end position="365"/>
    </location>
</feature>
<evidence type="ECO:0000256" key="7">
    <source>
        <dbReference type="ARBA" id="ARBA00022737"/>
    </source>
</evidence>
<dbReference type="SMART" id="SM00355">
    <property type="entry name" value="ZnF_C2H2"/>
    <property type="match status" value="8"/>
</dbReference>
<dbReference type="EMBL" id="JACMRX010000001">
    <property type="protein sequence ID" value="KAF7997549.1"/>
    <property type="molecule type" value="Genomic_DNA"/>
</dbReference>
<dbReference type="FunFam" id="3.30.160.60:FF:000630">
    <property type="entry name" value="Zinc finger protein 180"/>
    <property type="match status" value="1"/>
</dbReference>
<dbReference type="PROSITE" id="PS50157">
    <property type="entry name" value="ZINC_FINGER_C2H2_2"/>
    <property type="match status" value="8"/>
</dbReference>
<evidence type="ECO:0000256" key="2">
    <source>
        <dbReference type="ARBA" id="ARBA00004123"/>
    </source>
</evidence>
<dbReference type="FunFam" id="3.30.160.60:FF:000123">
    <property type="entry name" value="transcriptional repressor CTCF isoform X1"/>
    <property type="match status" value="1"/>
</dbReference>
<keyword evidence="10" id="KW-0238">DNA-binding</keyword>